<gene>
    <name evidence="1" type="ORF">L6164_033148</name>
</gene>
<comment type="caution">
    <text evidence="1">The sequence shown here is derived from an EMBL/GenBank/DDBJ whole genome shotgun (WGS) entry which is preliminary data.</text>
</comment>
<proteinExistence type="predicted"/>
<dbReference type="Proteomes" id="UP000828941">
    <property type="component" value="Chromosome 13"/>
</dbReference>
<protein>
    <submittedName>
        <fullName evidence="1">Uncharacterized protein</fullName>
    </submittedName>
</protein>
<dbReference type="EMBL" id="CM039438">
    <property type="protein sequence ID" value="KAI4299717.1"/>
    <property type="molecule type" value="Genomic_DNA"/>
</dbReference>
<reference evidence="1 2" key="1">
    <citation type="journal article" date="2022" name="DNA Res.">
        <title>Chromosomal-level genome assembly of the orchid tree Bauhinia variegata (Leguminosae; Cercidoideae) supports the allotetraploid origin hypothesis of Bauhinia.</title>
        <authorList>
            <person name="Zhong Y."/>
            <person name="Chen Y."/>
            <person name="Zheng D."/>
            <person name="Pang J."/>
            <person name="Liu Y."/>
            <person name="Luo S."/>
            <person name="Meng S."/>
            <person name="Qian L."/>
            <person name="Wei D."/>
            <person name="Dai S."/>
            <person name="Zhou R."/>
        </authorList>
    </citation>
    <scope>NUCLEOTIDE SEQUENCE [LARGE SCALE GENOMIC DNA]</scope>
    <source>
        <strain evidence="1">BV-YZ2020</strain>
    </source>
</reference>
<keyword evidence="2" id="KW-1185">Reference proteome</keyword>
<evidence type="ECO:0000313" key="1">
    <source>
        <dbReference type="EMBL" id="KAI4299717.1"/>
    </source>
</evidence>
<organism evidence="1 2">
    <name type="scientific">Bauhinia variegata</name>
    <name type="common">Purple orchid tree</name>
    <name type="synonym">Phanera variegata</name>
    <dbReference type="NCBI Taxonomy" id="167791"/>
    <lineage>
        <taxon>Eukaryota</taxon>
        <taxon>Viridiplantae</taxon>
        <taxon>Streptophyta</taxon>
        <taxon>Embryophyta</taxon>
        <taxon>Tracheophyta</taxon>
        <taxon>Spermatophyta</taxon>
        <taxon>Magnoliopsida</taxon>
        <taxon>eudicotyledons</taxon>
        <taxon>Gunneridae</taxon>
        <taxon>Pentapetalae</taxon>
        <taxon>rosids</taxon>
        <taxon>fabids</taxon>
        <taxon>Fabales</taxon>
        <taxon>Fabaceae</taxon>
        <taxon>Cercidoideae</taxon>
        <taxon>Cercideae</taxon>
        <taxon>Bauhiniinae</taxon>
        <taxon>Bauhinia</taxon>
    </lineage>
</organism>
<name>A0ACB9KR04_BAUVA</name>
<sequence>MSLEGPCSIFGDELRTSAQEQVQLMVMEDTKLDHVMWVLKVKLIEITGKLSLGRNEPLLNSKANEGITVSLVLTLPFNDQADTLADWIRSDKVQYPHFVPFLLVKFCSWLCKIMVLMFEFYHGILIIIGNFVRSVFLRSMSFHLM</sequence>
<evidence type="ECO:0000313" key="2">
    <source>
        <dbReference type="Proteomes" id="UP000828941"/>
    </source>
</evidence>
<accession>A0ACB9KR04</accession>